<dbReference type="SMART" id="SM00271">
    <property type="entry name" value="DnaJ"/>
    <property type="match status" value="1"/>
</dbReference>
<dbReference type="SUPFAM" id="SSF46565">
    <property type="entry name" value="Chaperone J-domain"/>
    <property type="match status" value="1"/>
</dbReference>
<comment type="caution">
    <text evidence="3">The sequence shown here is derived from an EMBL/GenBank/DDBJ whole genome shotgun (WGS) entry which is preliminary data.</text>
</comment>
<reference evidence="4" key="1">
    <citation type="submission" date="2015-03" db="EMBL/GenBank/DDBJ databases">
        <title>Draft genome sequence of a novel methanotroph (Sn10-6) isolated from flooded ricefield rhizosphere in India.</title>
        <authorList>
            <person name="Pandit P.S."/>
            <person name="Pore S.D."/>
            <person name="Arora P."/>
            <person name="Kapse N.G."/>
            <person name="Dhakephalkar P.K."/>
            <person name="Rahalkar M.C."/>
        </authorList>
    </citation>
    <scope>NUCLEOTIDE SEQUENCE [LARGE SCALE GENOMIC DNA]</scope>
    <source>
        <strain evidence="4">Sn10-6</strain>
    </source>
</reference>
<feature type="domain" description="J" evidence="2">
    <location>
        <begin position="309"/>
        <end position="363"/>
    </location>
</feature>
<evidence type="ECO:0000256" key="1">
    <source>
        <dbReference type="ARBA" id="ARBA00023186"/>
    </source>
</evidence>
<evidence type="ECO:0000313" key="4">
    <source>
        <dbReference type="Proteomes" id="UP000033684"/>
    </source>
</evidence>
<accession>A0A0F3IR49</accession>
<dbReference type="CDD" id="cd06257">
    <property type="entry name" value="DnaJ"/>
    <property type="match status" value="1"/>
</dbReference>
<dbReference type="RefSeq" id="WP_045777698.1">
    <property type="nucleotide sequence ID" value="NZ_LAJX01000004.1"/>
</dbReference>
<dbReference type="EMBL" id="LAJX01000004">
    <property type="protein sequence ID" value="KJV08059.1"/>
    <property type="molecule type" value="Genomic_DNA"/>
</dbReference>
<dbReference type="InterPro" id="IPR001623">
    <property type="entry name" value="DnaJ_domain"/>
</dbReference>
<reference evidence="3 4" key="2">
    <citation type="journal article" date="2016" name="Microb. Ecol.">
        <title>Genome Characteristics of a Novel Type I Methanotroph (Sn10-6) Isolated from a Flooded Indian Rice Field.</title>
        <authorList>
            <person name="Rahalkar M.C."/>
            <person name="Pandit P.S."/>
            <person name="Dhakephalkar P.K."/>
            <person name="Pore S."/>
            <person name="Arora P."/>
            <person name="Kapse N."/>
        </authorList>
    </citation>
    <scope>NUCLEOTIDE SEQUENCE [LARGE SCALE GENOMIC DNA]</scope>
    <source>
        <strain evidence="3 4">Sn10-6</strain>
    </source>
</reference>
<name>A0A0F3IR49_9GAMM</name>
<keyword evidence="1" id="KW-0143">Chaperone</keyword>
<protein>
    <recommendedName>
        <fullName evidence="2">J domain-containing protein</fullName>
    </recommendedName>
</protein>
<dbReference type="InterPro" id="IPR036869">
    <property type="entry name" value="J_dom_sf"/>
</dbReference>
<gene>
    <name evidence="3" type="ORF">VZ94_00415</name>
</gene>
<dbReference type="PROSITE" id="PS50076">
    <property type="entry name" value="DNAJ_2"/>
    <property type="match status" value="1"/>
</dbReference>
<proteinExistence type="predicted"/>
<sequence>MKSLDNQFFFSVVQLDADINLVLLPYLTDNHQLIPDINKKRCLYMGNLGYLSKHDVYRPPILSGLVYGQPSVVNIAKQYCMDGLIIFNNNHHANQLLLEFSKYNSGIISYAKKGIDKYDLAIWTNRLHYLCNIEPIFERRNLTENELHTLLIEKQGFSEQNYLSGYVINYIRKKEAIKRFKTKPQKSDIFIIEFIYKVRNKNHYEKQTWYRHRIIKKTKSNIFVELFPYCGCSYLKQGWQSQISYAFMVKRDDFEKNGYAAYSNGYMLYSKSEFEKIKHTIKDDDAKFNAKLDDDIYDVVEIPINNIQWAMDILGITKWPETIEAIKKAFVKASLKHHPDRGGIADMFIKSKAARDVLLDALS</sequence>
<evidence type="ECO:0000313" key="3">
    <source>
        <dbReference type="EMBL" id="KJV08059.1"/>
    </source>
</evidence>
<organism evidence="3 4">
    <name type="scientific">Methylocucumis oryzae</name>
    <dbReference type="NCBI Taxonomy" id="1632867"/>
    <lineage>
        <taxon>Bacteria</taxon>
        <taxon>Pseudomonadati</taxon>
        <taxon>Pseudomonadota</taxon>
        <taxon>Gammaproteobacteria</taxon>
        <taxon>Methylococcales</taxon>
        <taxon>Methylococcaceae</taxon>
        <taxon>Methylocucumis</taxon>
    </lineage>
</organism>
<dbReference type="Proteomes" id="UP000033684">
    <property type="component" value="Unassembled WGS sequence"/>
</dbReference>
<keyword evidence="4" id="KW-1185">Reference proteome</keyword>
<dbReference type="AlphaFoldDB" id="A0A0F3IR49"/>
<evidence type="ECO:0000259" key="2">
    <source>
        <dbReference type="PROSITE" id="PS50076"/>
    </source>
</evidence>
<dbReference type="OrthoDB" id="581986at2"/>
<dbReference type="Gene3D" id="1.10.287.110">
    <property type="entry name" value="DnaJ domain"/>
    <property type="match status" value="1"/>
</dbReference>